<evidence type="ECO:0000313" key="3">
    <source>
        <dbReference type="Proteomes" id="UP001265746"/>
    </source>
</evidence>
<feature type="compositionally biased region" description="Polar residues" evidence="1">
    <location>
        <begin position="50"/>
        <end position="59"/>
    </location>
</feature>
<evidence type="ECO:0000256" key="1">
    <source>
        <dbReference type="SAM" id="MobiDB-lite"/>
    </source>
</evidence>
<dbReference type="PANTHER" id="PTHR33361:SF2">
    <property type="entry name" value="DUF885 DOMAIN-CONTAINING PROTEIN"/>
    <property type="match status" value="1"/>
</dbReference>
<dbReference type="EMBL" id="JAUJFL010000009">
    <property type="protein sequence ID" value="KAK2597520.1"/>
    <property type="molecule type" value="Genomic_DNA"/>
</dbReference>
<evidence type="ECO:0000313" key="2">
    <source>
        <dbReference type="EMBL" id="KAK2597520.1"/>
    </source>
</evidence>
<comment type="caution">
    <text evidence="2">The sequence shown here is derived from an EMBL/GenBank/DDBJ whole genome shotgun (WGS) entry which is preliminary data.</text>
</comment>
<dbReference type="Proteomes" id="UP001265746">
    <property type="component" value="Unassembled WGS sequence"/>
</dbReference>
<organism evidence="2 3">
    <name type="scientific">Phomopsis amygdali</name>
    <name type="common">Fusicoccum amygdali</name>
    <dbReference type="NCBI Taxonomy" id="1214568"/>
    <lineage>
        <taxon>Eukaryota</taxon>
        <taxon>Fungi</taxon>
        <taxon>Dikarya</taxon>
        <taxon>Ascomycota</taxon>
        <taxon>Pezizomycotina</taxon>
        <taxon>Sordariomycetes</taxon>
        <taxon>Sordariomycetidae</taxon>
        <taxon>Diaporthales</taxon>
        <taxon>Diaporthaceae</taxon>
        <taxon>Diaporthe</taxon>
    </lineage>
</organism>
<reference evidence="2" key="1">
    <citation type="submission" date="2023-06" db="EMBL/GenBank/DDBJ databases">
        <authorList>
            <person name="Noh H."/>
        </authorList>
    </citation>
    <scope>NUCLEOTIDE SEQUENCE</scope>
    <source>
        <strain evidence="2">DUCC20226</strain>
    </source>
</reference>
<dbReference type="PANTHER" id="PTHR33361">
    <property type="entry name" value="GLR0591 PROTEIN"/>
    <property type="match status" value="1"/>
</dbReference>
<feature type="compositionally biased region" description="Polar residues" evidence="1">
    <location>
        <begin position="69"/>
        <end position="79"/>
    </location>
</feature>
<dbReference type="Pfam" id="PF05960">
    <property type="entry name" value="DUF885"/>
    <property type="match status" value="1"/>
</dbReference>
<dbReference type="InterPro" id="IPR010281">
    <property type="entry name" value="DUF885"/>
</dbReference>
<protein>
    <recommendedName>
        <fullName evidence="4">X-Pro dipeptidyl-peptidase</fullName>
    </recommendedName>
</protein>
<sequence length="679" mass="77572">MACRWTSNSASPGRQTCPFASCTLHADGSSRVDDFISRDTSEPVAAKGIDQTSQCSTMKADSEHGWEVVSSSDSEQLTPPESPGPCATWQSHLTAATVKHHRSHVSRETEAETMQDRIVRITADEQDIKSFWAISFSNKRYHALLHFYTDEIVSLELAPFDTYDQDARVDYLLLHGYLSRRLRQLKLELKRNEDAMPLLPFAPELVQLWELREAAKIDELEPQWVAGVMHDATTKVNNTVSLVASGKLKVSKEAAYRALENLDQLIAYLAEFNGFLSGYVPLYDWWVKSPYSALADAFQSLVPVIQTELAGMHPNEEDEIVGEPIGRDGLLVELEAEMIPYTPEELLEIANEKYAWCEKEMKSVSTDLGYKDDWKAALRHVQGIFVEPGKQPTLVRQLIVQATDYIKQNNLVTVPKTAEDTWRMFMMSPKDQKTNPFFLGGPSIIVSYPTADMSHEDKLMSMRGNGPHLSHATAFHEMIPGHHLQIFMAQRHKPYRNLFDTPFYVEGWAMYWELVLWDRGDFFASPKDKIGTLFWRMHRCARILFSLKFHLGQLTPQDCIDLLVDMVGHERATAEGEVRRSLNGNYSPLYQAGYFLGAMQLHALRKEVLSAEVLGEKEFHDRVLKANQMPIELLRALLLKKHLSRDYKTNWRFYGNIPGEQEEEEKESLPMRLMGTCRY</sequence>
<proteinExistence type="predicted"/>
<gene>
    <name evidence="2" type="ORF">N8I77_012301</name>
</gene>
<accession>A0AAD9S3A0</accession>
<feature type="region of interest" description="Disordered" evidence="1">
    <location>
        <begin position="48"/>
        <end position="84"/>
    </location>
</feature>
<dbReference type="SUPFAM" id="SSF55486">
    <property type="entry name" value="Metalloproteases ('zincins'), catalytic domain"/>
    <property type="match status" value="1"/>
</dbReference>
<dbReference type="AlphaFoldDB" id="A0AAD9S3A0"/>
<evidence type="ECO:0008006" key="4">
    <source>
        <dbReference type="Google" id="ProtNLM"/>
    </source>
</evidence>
<name>A0AAD9S3A0_PHOAM</name>
<keyword evidence="3" id="KW-1185">Reference proteome</keyword>